<proteinExistence type="predicted"/>
<evidence type="ECO:0000313" key="1">
    <source>
        <dbReference type="EMBL" id="KAB2622479.1"/>
    </source>
</evidence>
<reference evidence="1 2" key="3">
    <citation type="submission" date="2019-11" db="EMBL/GenBank/DDBJ databases">
        <title>A de novo genome assembly of a pear dwarfing rootstock.</title>
        <authorList>
            <person name="Wang F."/>
            <person name="Wang J."/>
            <person name="Li S."/>
            <person name="Zhang Y."/>
            <person name="Fang M."/>
            <person name="Ma L."/>
            <person name="Zhao Y."/>
            <person name="Jiang S."/>
        </authorList>
    </citation>
    <scope>NUCLEOTIDE SEQUENCE [LARGE SCALE GENOMIC DNA]</scope>
    <source>
        <strain evidence="1">S2</strain>
        <tissue evidence="1">Leaf</tissue>
    </source>
</reference>
<dbReference type="OrthoDB" id="10625233at2759"/>
<reference evidence="2" key="2">
    <citation type="submission" date="2019-10" db="EMBL/GenBank/DDBJ databases">
        <title>A de novo genome assembly of a pear dwarfing rootstock.</title>
        <authorList>
            <person name="Wang F."/>
            <person name="Wang J."/>
            <person name="Li S."/>
            <person name="Zhang Y."/>
            <person name="Fang M."/>
            <person name="Ma L."/>
            <person name="Zhao Y."/>
            <person name="Jiang S."/>
        </authorList>
    </citation>
    <scope>NUCLEOTIDE SEQUENCE [LARGE SCALE GENOMIC DNA]</scope>
</reference>
<dbReference type="AlphaFoldDB" id="A0A5N5H3J8"/>
<accession>A0A5N5H3J8</accession>
<gene>
    <name evidence="1" type="ORF">D8674_024661</name>
</gene>
<dbReference type="EMBL" id="SMOL01000231">
    <property type="protein sequence ID" value="KAB2622479.1"/>
    <property type="molecule type" value="Genomic_DNA"/>
</dbReference>
<keyword evidence="2" id="KW-1185">Reference proteome</keyword>
<sequence>MSFSSHKSDDGVPPLYCQGGSLSKTGYFKVAHFKISSDDSFREFLEIYRHAIPSGVRVKRVKESNSHLECGSTPKTSLDMKKVHIALVIPSEYHKWLWLLNHLCPEKGGLSSREEIKRIKAEVLARLITIVKPATHEGGKKRSSLPTQEMLAEKKPKTFSAAREGSPTAPMLEATKFVLVTLAIPKVASSIADRIAQRRRVKSSSHSERLATIKSDKVEFSAKVATKPFPNVAVTNLPAEKKETARASSYEKRLLRSIRLKPDLLKDIDACAKFVDGIKRKTTILAAKSMFLDQDDTKAAKKLAKTVATEAYSSAEKVKKLDFELHALKGSNISAPTSLQLETAHQKILRSATYAKDEELITAYNDPLQEADLYKLGYVDHLFGWLSDFEFSGKDFKTFSISSKDLLTFTFEASIGEVVGEIVGVPLLLDLFVVHGCEGVVTLAAYFADLVRTFPDGIHLFGTFSSGSDEVENHLVGCLSLPISLRGPWRGHVLLDAIFLEELRQIFAYELQAIICDDGLKDVESVNDGPPYKVLYVRLSHGCHRLCFYPFGEVINCHDHHASAATNERHWPYQVDYPLHELPMTRLWV</sequence>
<comment type="caution">
    <text evidence="1">The sequence shown here is derived from an EMBL/GenBank/DDBJ whole genome shotgun (WGS) entry which is preliminary data.</text>
</comment>
<organism evidence="1 2">
    <name type="scientific">Pyrus ussuriensis x Pyrus communis</name>
    <dbReference type="NCBI Taxonomy" id="2448454"/>
    <lineage>
        <taxon>Eukaryota</taxon>
        <taxon>Viridiplantae</taxon>
        <taxon>Streptophyta</taxon>
        <taxon>Embryophyta</taxon>
        <taxon>Tracheophyta</taxon>
        <taxon>Spermatophyta</taxon>
        <taxon>Magnoliopsida</taxon>
        <taxon>eudicotyledons</taxon>
        <taxon>Gunneridae</taxon>
        <taxon>Pentapetalae</taxon>
        <taxon>rosids</taxon>
        <taxon>fabids</taxon>
        <taxon>Rosales</taxon>
        <taxon>Rosaceae</taxon>
        <taxon>Amygdaloideae</taxon>
        <taxon>Maleae</taxon>
        <taxon>Pyrus</taxon>
    </lineage>
</organism>
<dbReference type="Proteomes" id="UP000327157">
    <property type="component" value="Chromosome 4"/>
</dbReference>
<name>A0A5N5H3J8_9ROSA</name>
<evidence type="ECO:0000313" key="2">
    <source>
        <dbReference type="Proteomes" id="UP000327157"/>
    </source>
</evidence>
<reference evidence="1 2" key="1">
    <citation type="submission" date="2019-09" db="EMBL/GenBank/DDBJ databases">
        <authorList>
            <person name="Ou C."/>
        </authorList>
    </citation>
    <scope>NUCLEOTIDE SEQUENCE [LARGE SCALE GENOMIC DNA]</scope>
    <source>
        <strain evidence="1">S2</strain>
        <tissue evidence="1">Leaf</tissue>
    </source>
</reference>
<protein>
    <submittedName>
        <fullName evidence="1">Uncharacterized protein</fullName>
    </submittedName>
</protein>